<evidence type="ECO:0000313" key="3">
    <source>
        <dbReference type="Proteomes" id="UP000471521"/>
    </source>
</evidence>
<sequence length="89" mass="10128">MLELYVQPLCPYCRKVERALSDLGLDYETHRVSFFKVRRSEVRAVSGQSQVPVLVDPEHGVEGMNESDDIVDYLYETYGRRDEASTAAA</sequence>
<reference evidence="2 3" key="1">
    <citation type="submission" date="2019-12" db="EMBL/GenBank/DDBJ databases">
        <title>Isolation and characterization of three novel carbon monoxide-oxidizing members of Halobacteria from salione crusts and soils.</title>
        <authorList>
            <person name="Myers M.R."/>
            <person name="King G.M."/>
        </authorList>
    </citation>
    <scope>NUCLEOTIDE SEQUENCE [LARGE SCALE GENOMIC DNA]</scope>
    <source>
        <strain evidence="2 3">PCN9</strain>
    </source>
</reference>
<dbReference type="RefSeq" id="WP_325064198.1">
    <property type="nucleotide sequence ID" value="NZ_WUUU01000290.1"/>
</dbReference>
<dbReference type="Gene3D" id="3.40.30.10">
    <property type="entry name" value="Glutaredoxin"/>
    <property type="match status" value="1"/>
</dbReference>
<dbReference type="PROSITE" id="PS00195">
    <property type="entry name" value="GLUTAREDOXIN_1"/>
    <property type="match status" value="1"/>
</dbReference>
<dbReference type="Proteomes" id="UP000471521">
    <property type="component" value="Unassembled WGS sequence"/>
</dbReference>
<dbReference type="PROSITE" id="PS51354">
    <property type="entry name" value="GLUTAREDOXIN_2"/>
    <property type="match status" value="1"/>
</dbReference>
<name>A0A6B0SSD3_9EURY</name>
<accession>A0A6B0SSD3</accession>
<proteinExistence type="predicted"/>
<dbReference type="InterPro" id="IPR036249">
    <property type="entry name" value="Thioredoxin-like_sf"/>
</dbReference>
<evidence type="ECO:0000259" key="1">
    <source>
        <dbReference type="PROSITE" id="PS50404"/>
    </source>
</evidence>
<feature type="domain" description="GST N-terminal" evidence="1">
    <location>
        <begin position="1"/>
        <end position="82"/>
    </location>
</feature>
<dbReference type="PROSITE" id="PS50404">
    <property type="entry name" value="GST_NTER"/>
    <property type="match status" value="1"/>
</dbReference>
<dbReference type="SUPFAM" id="SSF52833">
    <property type="entry name" value="Thioredoxin-like"/>
    <property type="match status" value="1"/>
</dbReference>
<dbReference type="InterPro" id="IPR011767">
    <property type="entry name" value="GLR_AS"/>
</dbReference>
<dbReference type="PANTHER" id="PTHR45288">
    <property type="entry name" value="THIOREDOXIN FAMILY PROTEIN"/>
    <property type="match status" value="1"/>
</dbReference>
<keyword evidence="3" id="KW-1185">Reference proteome</keyword>
<dbReference type="AlphaFoldDB" id="A0A6B0SSD3"/>
<dbReference type="Pfam" id="PF13417">
    <property type="entry name" value="GST_N_3"/>
    <property type="match status" value="1"/>
</dbReference>
<dbReference type="EMBL" id="WUUU01000290">
    <property type="protein sequence ID" value="MXR22461.1"/>
    <property type="molecule type" value="Genomic_DNA"/>
</dbReference>
<gene>
    <name evidence="2" type="ORF">GRX66_18430</name>
</gene>
<protein>
    <submittedName>
        <fullName evidence="2">Glutaredoxin</fullName>
    </submittedName>
</protein>
<dbReference type="InterPro" id="IPR004045">
    <property type="entry name" value="Glutathione_S-Trfase_N"/>
</dbReference>
<comment type="caution">
    <text evidence="2">The sequence shown here is derived from an EMBL/GenBank/DDBJ whole genome shotgun (WGS) entry which is preliminary data.</text>
</comment>
<organism evidence="2 3">
    <name type="scientific">Halobacterium bonnevillei</name>
    <dbReference type="NCBI Taxonomy" id="2692200"/>
    <lineage>
        <taxon>Archaea</taxon>
        <taxon>Methanobacteriati</taxon>
        <taxon>Methanobacteriota</taxon>
        <taxon>Stenosarchaea group</taxon>
        <taxon>Halobacteria</taxon>
        <taxon>Halobacteriales</taxon>
        <taxon>Halobacteriaceae</taxon>
        <taxon>Halobacterium</taxon>
    </lineage>
</organism>
<evidence type="ECO:0000313" key="2">
    <source>
        <dbReference type="EMBL" id="MXR22461.1"/>
    </source>
</evidence>
<dbReference type="PANTHER" id="PTHR45288:SF2">
    <property type="entry name" value="THIOREDOXIN FAMILY PROTEIN"/>
    <property type="match status" value="1"/>
</dbReference>